<evidence type="ECO:0000313" key="2">
    <source>
        <dbReference type="Proteomes" id="UP001055811"/>
    </source>
</evidence>
<dbReference type="EMBL" id="CM042009">
    <property type="protein sequence ID" value="KAI3787846.1"/>
    <property type="molecule type" value="Genomic_DNA"/>
</dbReference>
<name>A0ACB9GXP9_CICIN</name>
<protein>
    <submittedName>
        <fullName evidence="1">Uncharacterized protein</fullName>
    </submittedName>
</protein>
<gene>
    <name evidence="1" type="ORF">L2E82_00314</name>
</gene>
<accession>A0ACB9GXP9</accession>
<dbReference type="Proteomes" id="UP001055811">
    <property type="component" value="Linkage Group LG01"/>
</dbReference>
<keyword evidence="2" id="KW-1185">Reference proteome</keyword>
<comment type="caution">
    <text evidence="1">The sequence shown here is derived from an EMBL/GenBank/DDBJ whole genome shotgun (WGS) entry which is preliminary data.</text>
</comment>
<evidence type="ECO:0000313" key="1">
    <source>
        <dbReference type="EMBL" id="KAI3787846.1"/>
    </source>
</evidence>
<organism evidence="1 2">
    <name type="scientific">Cichorium intybus</name>
    <name type="common">Chicory</name>
    <dbReference type="NCBI Taxonomy" id="13427"/>
    <lineage>
        <taxon>Eukaryota</taxon>
        <taxon>Viridiplantae</taxon>
        <taxon>Streptophyta</taxon>
        <taxon>Embryophyta</taxon>
        <taxon>Tracheophyta</taxon>
        <taxon>Spermatophyta</taxon>
        <taxon>Magnoliopsida</taxon>
        <taxon>eudicotyledons</taxon>
        <taxon>Gunneridae</taxon>
        <taxon>Pentapetalae</taxon>
        <taxon>asterids</taxon>
        <taxon>campanulids</taxon>
        <taxon>Asterales</taxon>
        <taxon>Asteraceae</taxon>
        <taxon>Cichorioideae</taxon>
        <taxon>Cichorieae</taxon>
        <taxon>Cichoriinae</taxon>
        <taxon>Cichorium</taxon>
    </lineage>
</organism>
<sequence>MQGPQPLTLFIILVGGPGVGKGTQCARIAETYGFTHLSVGDLLRKEISSNTEYGEMILETITKGKIIGIEPEVVLFFDCDEVEMINRVLHRNLGRIDDNIDTTKQRLKVFEAYTLPVIKYYSHYIEAAFVMFLRSLNTVNHLEAQCNQLNSPVFLVYCLYSDRLSAYSELVNPLNNQQPHKQELPRVSGVHGLGHVFAFLIGLLSSLAGGISYCLIRAASKASDQPVGTIFAFGLLSSPVAAICVITSQQDPYGTKP</sequence>
<reference evidence="1 2" key="2">
    <citation type="journal article" date="2022" name="Mol. Ecol. Resour.">
        <title>The genomes of chicory, endive, great burdock and yacon provide insights into Asteraceae paleo-polyploidization history and plant inulin production.</title>
        <authorList>
            <person name="Fan W."/>
            <person name="Wang S."/>
            <person name="Wang H."/>
            <person name="Wang A."/>
            <person name="Jiang F."/>
            <person name="Liu H."/>
            <person name="Zhao H."/>
            <person name="Xu D."/>
            <person name="Zhang Y."/>
        </authorList>
    </citation>
    <scope>NUCLEOTIDE SEQUENCE [LARGE SCALE GENOMIC DNA]</scope>
    <source>
        <strain evidence="2">cv. Punajuju</strain>
        <tissue evidence="1">Leaves</tissue>
    </source>
</reference>
<proteinExistence type="predicted"/>
<reference evidence="2" key="1">
    <citation type="journal article" date="2022" name="Mol. Ecol. Resour.">
        <title>The genomes of chicory, endive, great burdock and yacon provide insights into Asteraceae palaeo-polyploidization history and plant inulin production.</title>
        <authorList>
            <person name="Fan W."/>
            <person name="Wang S."/>
            <person name="Wang H."/>
            <person name="Wang A."/>
            <person name="Jiang F."/>
            <person name="Liu H."/>
            <person name="Zhao H."/>
            <person name="Xu D."/>
            <person name="Zhang Y."/>
        </authorList>
    </citation>
    <scope>NUCLEOTIDE SEQUENCE [LARGE SCALE GENOMIC DNA]</scope>
    <source>
        <strain evidence="2">cv. Punajuju</strain>
    </source>
</reference>